<dbReference type="EMBL" id="CP019893">
    <property type="protein sequence ID" value="ARS90468.1"/>
    <property type="molecule type" value="Genomic_DNA"/>
</dbReference>
<dbReference type="Proteomes" id="UP000250088">
    <property type="component" value="Chromosome"/>
</dbReference>
<protein>
    <submittedName>
        <fullName evidence="3">Transporter</fullName>
    </submittedName>
</protein>
<proteinExistence type="predicted"/>
<dbReference type="InterPro" id="IPR006669">
    <property type="entry name" value="MgtE_transporter"/>
</dbReference>
<dbReference type="SMART" id="SM00116">
    <property type="entry name" value="CBS"/>
    <property type="match status" value="2"/>
</dbReference>
<dbReference type="PANTHER" id="PTHR43773">
    <property type="entry name" value="MAGNESIUM TRANSPORTER MGTE"/>
    <property type="match status" value="1"/>
</dbReference>
<dbReference type="PROSITE" id="PS51371">
    <property type="entry name" value="CBS"/>
    <property type="match status" value="2"/>
</dbReference>
<dbReference type="SUPFAM" id="SSF54631">
    <property type="entry name" value="CBS-domain pair"/>
    <property type="match status" value="1"/>
</dbReference>
<gene>
    <name evidence="3" type="ORF">B1756_12500</name>
</gene>
<feature type="domain" description="CBS" evidence="2">
    <location>
        <begin position="9"/>
        <end position="75"/>
    </location>
</feature>
<dbReference type="CDD" id="cd04606">
    <property type="entry name" value="CBS_pair_Mg_transporter"/>
    <property type="match status" value="1"/>
</dbReference>
<keyword evidence="1" id="KW-0129">CBS domain</keyword>
<dbReference type="CDD" id="cd00350">
    <property type="entry name" value="rubredoxin_like"/>
    <property type="match status" value="1"/>
</dbReference>
<dbReference type="GeneID" id="32894911"/>
<dbReference type="InterPro" id="IPR046342">
    <property type="entry name" value="CBS_dom_sf"/>
</dbReference>
<dbReference type="Pfam" id="PF00571">
    <property type="entry name" value="CBS"/>
    <property type="match status" value="2"/>
</dbReference>
<dbReference type="OrthoDB" id="280213at2157"/>
<dbReference type="GO" id="GO:0015095">
    <property type="term" value="F:magnesium ion transmembrane transporter activity"/>
    <property type="evidence" value="ECO:0007669"/>
    <property type="project" value="InterPro"/>
</dbReference>
<dbReference type="InterPro" id="IPR000644">
    <property type="entry name" value="CBS_dom"/>
</dbReference>
<dbReference type="Gene3D" id="3.10.580.10">
    <property type="entry name" value="CBS-domain"/>
    <property type="match status" value="1"/>
</dbReference>
<dbReference type="SUPFAM" id="SSF57802">
    <property type="entry name" value="Rubredoxin-like"/>
    <property type="match status" value="1"/>
</dbReference>
<evidence type="ECO:0000313" key="4">
    <source>
        <dbReference type="Proteomes" id="UP000250088"/>
    </source>
</evidence>
<feature type="domain" description="CBS" evidence="2">
    <location>
        <begin position="76"/>
        <end position="134"/>
    </location>
</feature>
<reference evidence="4" key="1">
    <citation type="submission" date="2017-02" db="EMBL/GenBank/DDBJ databases">
        <title>Natronthermophilus aegyptiacus gen. nov.,sp. nov., an aerobic, extremely halophilic alkalithermophilic archaeon isolated from the athalassohaline Wadi An Natrun, Egypt.</title>
        <authorList>
            <person name="Zhao B."/>
        </authorList>
    </citation>
    <scope>NUCLEOTIDE SEQUENCE [LARGE SCALE GENOMIC DNA]</scope>
    <source>
        <strain evidence="4">JW/NM-HA 15</strain>
    </source>
</reference>
<keyword evidence="4" id="KW-1185">Reference proteome</keyword>
<dbReference type="PANTHER" id="PTHR43773:SF1">
    <property type="entry name" value="MAGNESIUM TRANSPORTER MGTE"/>
    <property type="match status" value="1"/>
</dbReference>
<dbReference type="InterPro" id="IPR055553">
    <property type="entry name" value="DUF7129"/>
</dbReference>
<dbReference type="RefSeq" id="WP_086888842.1">
    <property type="nucleotide sequence ID" value="NZ_CP019893.1"/>
</dbReference>
<dbReference type="KEGG" id="naj:B1756_12500"/>
<sequence>MARTTAADIIEEDVTAFEASQTVDEAIDAIRTSTANDDAERTVYYAYVVDEDGALEGVVSLRELLNAPGQTPLSTIETESVVTVGADDPVDQLATTFARHRFMALPVVDEGQVLRGVVTAGDLIEALDEETSKEVLAATIRDVAYDPAEESTYECFNCGTLIHATDNPGTCPNCGGDVRHRQTSIE</sequence>
<dbReference type="Pfam" id="PF23455">
    <property type="entry name" value="DUF7129"/>
    <property type="match status" value="1"/>
</dbReference>
<name>A0A2Z2I1Q2_9EURY</name>
<organism evidence="3 4">
    <name type="scientific">Natrarchaeobaculum aegyptiacum</name>
    <dbReference type="NCBI Taxonomy" id="745377"/>
    <lineage>
        <taxon>Archaea</taxon>
        <taxon>Methanobacteriati</taxon>
        <taxon>Methanobacteriota</taxon>
        <taxon>Stenosarchaea group</taxon>
        <taxon>Halobacteria</taxon>
        <taxon>Halobacteriales</taxon>
        <taxon>Natrialbaceae</taxon>
        <taxon>Natrarchaeobaculum</taxon>
    </lineage>
</organism>
<dbReference type="GO" id="GO:0016020">
    <property type="term" value="C:membrane"/>
    <property type="evidence" value="ECO:0007669"/>
    <property type="project" value="InterPro"/>
</dbReference>
<evidence type="ECO:0000313" key="3">
    <source>
        <dbReference type="EMBL" id="ARS90468.1"/>
    </source>
</evidence>
<accession>A0A2Z2I1Q2</accession>
<dbReference type="NCBIfam" id="NF033497">
    <property type="entry name" value="rubre_like_arch"/>
    <property type="match status" value="1"/>
</dbReference>
<evidence type="ECO:0000259" key="2">
    <source>
        <dbReference type="PROSITE" id="PS51371"/>
    </source>
</evidence>
<evidence type="ECO:0000256" key="1">
    <source>
        <dbReference type="PROSITE-ProRule" id="PRU00703"/>
    </source>
</evidence>
<dbReference type="AlphaFoldDB" id="A0A2Z2I1Q2"/>